<feature type="chain" id="PRO_5045238440" evidence="1">
    <location>
        <begin position="27"/>
        <end position="217"/>
    </location>
</feature>
<proteinExistence type="predicted"/>
<feature type="signal peptide" evidence="1">
    <location>
        <begin position="1"/>
        <end position="26"/>
    </location>
</feature>
<keyword evidence="3" id="KW-1185">Reference proteome</keyword>
<evidence type="ECO:0000256" key="1">
    <source>
        <dbReference type="SAM" id="SignalP"/>
    </source>
</evidence>
<gene>
    <name evidence="2" type="ORF">GCM10009754_54070</name>
</gene>
<keyword evidence="1" id="KW-0732">Signal</keyword>
<dbReference type="Proteomes" id="UP001501116">
    <property type="component" value="Unassembled WGS sequence"/>
</dbReference>
<evidence type="ECO:0000313" key="2">
    <source>
        <dbReference type="EMBL" id="GAA1972664.1"/>
    </source>
</evidence>
<dbReference type="RefSeq" id="WP_344424637.1">
    <property type="nucleotide sequence ID" value="NZ_BAAANN010000023.1"/>
</dbReference>
<organism evidence="2 3">
    <name type="scientific">Amycolatopsis minnesotensis</name>
    <dbReference type="NCBI Taxonomy" id="337894"/>
    <lineage>
        <taxon>Bacteria</taxon>
        <taxon>Bacillati</taxon>
        <taxon>Actinomycetota</taxon>
        <taxon>Actinomycetes</taxon>
        <taxon>Pseudonocardiales</taxon>
        <taxon>Pseudonocardiaceae</taxon>
        <taxon>Amycolatopsis</taxon>
    </lineage>
</organism>
<reference evidence="2 3" key="1">
    <citation type="journal article" date="2019" name="Int. J. Syst. Evol. Microbiol.">
        <title>The Global Catalogue of Microorganisms (GCM) 10K type strain sequencing project: providing services to taxonomists for standard genome sequencing and annotation.</title>
        <authorList>
            <consortium name="The Broad Institute Genomics Platform"/>
            <consortium name="The Broad Institute Genome Sequencing Center for Infectious Disease"/>
            <person name="Wu L."/>
            <person name="Ma J."/>
        </authorList>
    </citation>
    <scope>NUCLEOTIDE SEQUENCE [LARGE SCALE GENOMIC DNA]</scope>
    <source>
        <strain evidence="2 3">JCM 14545</strain>
    </source>
</reference>
<dbReference type="EMBL" id="BAAANN010000023">
    <property type="protein sequence ID" value="GAA1972664.1"/>
    <property type="molecule type" value="Genomic_DNA"/>
</dbReference>
<evidence type="ECO:0000313" key="3">
    <source>
        <dbReference type="Proteomes" id="UP001501116"/>
    </source>
</evidence>
<sequence>MRKGERVLTVLTVCGGLLAVAPAAEAVPVTAMAAGSLGSADVTVGTQAVHAAPIAVCEVGGTLQNTSSGASVGTTTKYGRGDTTCTRDANGTASAKATGQRFETSILKQFGGPVIKVRSYTAGCTTTANGSSGYMEIGGVSGLTVPTDIPANYTVAIPGKNAGDPPMAEVVVNELIAPTPPDGSLATHAMHIKLFPQGGPASGDIMVGSASCDPYGG</sequence>
<name>A0ABN2RQ56_9PSEU</name>
<protein>
    <submittedName>
        <fullName evidence="2">Choice-of-anchor P family protein</fullName>
    </submittedName>
</protein>
<accession>A0ABN2RQ56</accession>
<comment type="caution">
    <text evidence="2">The sequence shown here is derived from an EMBL/GenBank/DDBJ whole genome shotgun (WGS) entry which is preliminary data.</text>
</comment>